<protein>
    <recommendedName>
        <fullName evidence="4">Nucleoporin NUP53</fullName>
    </recommendedName>
</protein>
<feature type="region of interest" description="Disordered" evidence="1">
    <location>
        <begin position="106"/>
        <end position="181"/>
    </location>
</feature>
<reference evidence="2" key="1">
    <citation type="submission" date="2023-06" db="EMBL/GenBank/DDBJ databases">
        <title>Genome-scale phylogeny and comparative genomics of the fungal order Sordariales.</title>
        <authorList>
            <consortium name="Lawrence Berkeley National Laboratory"/>
            <person name="Hensen N."/>
            <person name="Bonometti L."/>
            <person name="Westerberg I."/>
            <person name="Brannstrom I.O."/>
            <person name="Guillou S."/>
            <person name="Cros-Aarteil S."/>
            <person name="Calhoun S."/>
            <person name="Haridas S."/>
            <person name="Kuo A."/>
            <person name="Mondo S."/>
            <person name="Pangilinan J."/>
            <person name="Riley R."/>
            <person name="LaButti K."/>
            <person name="Andreopoulos B."/>
            <person name="Lipzen A."/>
            <person name="Chen C."/>
            <person name="Yanf M."/>
            <person name="Daum C."/>
            <person name="Ng V."/>
            <person name="Clum A."/>
            <person name="Steindorff A."/>
            <person name="Ohm R."/>
            <person name="Martin F."/>
            <person name="Silar P."/>
            <person name="Natvig D."/>
            <person name="Lalanne C."/>
            <person name="Gautier V."/>
            <person name="Ament-velasquez S.L."/>
            <person name="Kruys A."/>
            <person name="Hutchinson M.I."/>
            <person name="Powell A.J."/>
            <person name="Barry K."/>
            <person name="Miller A.N."/>
            <person name="Grigoriev I.V."/>
            <person name="Debuchy R."/>
            <person name="Gladieux P."/>
            <person name="Thoren M.H."/>
            <person name="Johannesson H."/>
        </authorList>
    </citation>
    <scope>NUCLEOTIDE SEQUENCE</scope>
    <source>
        <strain evidence="2">SMH3391-2</strain>
    </source>
</reference>
<accession>A0AA39U825</accession>
<dbReference type="Gene3D" id="3.30.70.330">
    <property type="match status" value="1"/>
</dbReference>
<gene>
    <name evidence="2" type="ORF">B0T17DRAFT_542952</name>
</gene>
<dbReference type="Proteomes" id="UP001174934">
    <property type="component" value="Unassembled WGS sequence"/>
</dbReference>
<dbReference type="AlphaFoldDB" id="A0AA39U825"/>
<dbReference type="InterPro" id="IPR012677">
    <property type="entry name" value="Nucleotide-bd_a/b_plait_sf"/>
</dbReference>
<evidence type="ECO:0008006" key="4">
    <source>
        <dbReference type="Google" id="ProtNLM"/>
    </source>
</evidence>
<evidence type="ECO:0000256" key="1">
    <source>
        <dbReference type="SAM" id="MobiDB-lite"/>
    </source>
</evidence>
<comment type="caution">
    <text evidence="2">The sequence shown here is derived from an EMBL/GenBank/DDBJ whole genome shotgun (WGS) entry which is preliminary data.</text>
</comment>
<name>A0AA39U825_9PEZI</name>
<proteinExistence type="predicted"/>
<evidence type="ECO:0000313" key="2">
    <source>
        <dbReference type="EMBL" id="KAK0613140.1"/>
    </source>
</evidence>
<keyword evidence="3" id="KW-1185">Reference proteome</keyword>
<dbReference type="EMBL" id="JAULSR010000008">
    <property type="protein sequence ID" value="KAK0613140.1"/>
    <property type="molecule type" value="Genomic_DNA"/>
</dbReference>
<organism evidence="2 3">
    <name type="scientific">Bombardia bombarda</name>
    <dbReference type="NCBI Taxonomy" id="252184"/>
    <lineage>
        <taxon>Eukaryota</taxon>
        <taxon>Fungi</taxon>
        <taxon>Dikarya</taxon>
        <taxon>Ascomycota</taxon>
        <taxon>Pezizomycotina</taxon>
        <taxon>Sordariomycetes</taxon>
        <taxon>Sordariomycetidae</taxon>
        <taxon>Sordariales</taxon>
        <taxon>Lasiosphaeriaceae</taxon>
        <taxon>Bombardia</taxon>
    </lineage>
</organism>
<feature type="compositionally biased region" description="Low complexity" evidence="1">
    <location>
        <begin position="160"/>
        <end position="181"/>
    </location>
</feature>
<evidence type="ECO:0000313" key="3">
    <source>
        <dbReference type="Proteomes" id="UP001174934"/>
    </source>
</evidence>
<feature type="non-terminal residue" evidence="2">
    <location>
        <position position="298"/>
    </location>
</feature>
<sequence>MILRGYRSAQQQYAAIDHFEQLAGRICEDYSREAPVERRRYKSGFRDPAFTRRQPLTPEERAMVNRTDGGEHWVKVTFESAAAAEAAQMSSPQTILGHLVYAEPYHGTPPPSGDEAVADMSPAMGGNRRGRPAASSPTRPRRRSHNSRTPFELSPPHSQTSSRTADTTTAASTTGTVDTTTTTLSSGTVMGDYNTATVKPNGVTAANSEFCRVIPSARKARLLPAEQAMLPATTMSQRLSAVIPFLRWFTGVMIGSEIPRNDMGEFDWDRASFYWQCMWWLDASFGLFGGEIAAGNKD</sequence>